<name>A0AA41U4R6_9ACTN</name>
<accession>A0AA41U4R6</accession>
<comment type="cofactor">
    <cofactor evidence="1">
        <name>pyridoxal 5'-phosphate</name>
        <dbReference type="ChEBI" id="CHEBI:597326"/>
    </cofactor>
</comment>
<keyword evidence="5" id="KW-1185">Reference proteome</keyword>
<gene>
    <name evidence="4" type="ORF">LZ495_39300</name>
</gene>
<dbReference type="SUPFAM" id="SSF53383">
    <property type="entry name" value="PLP-dependent transferases"/>
    <property type="match status" value="1"/>
</dbReference>
<keyword evidence="4" id="KW-0808">Transferase</keyword>
<dbReference type="Proteomes" id="UP001165378">
    <property type="component" value="Unassembled WGS sequence"/>
</dbReference>
<dbReference type="PANTHER" id="PTHR43586:SF8">
    <property type="entry name" value="CYSTEINE DESULFURASE 1, CHLOROPLASTIC"/>
    <property type="match status" value="1"/>
</dbReference>
<dbReference type="InterPro" id="IPR015424">
    <property type="entry name" value="PyrdxlP-dep_Trfase"/>
</dbReference>
<dbReference type="PANTHER" id="PTHR43586">
    <property type="entry name" value="CYSTEINE DESULFURASE"/>
    <property type="match status" value="1"/>
</dbReference>
<evidence type="ECO:0000259" key="3">
    <source>
        <dbReference type="Pfam" id="PF00266"/>
    </source>
</evidence>
<feature type="domain" description="Aminotransferase class V" evidence="3">
    <location>
        <begin position="36"/>
        <end position="238"/>
    </location>
</feature>
<dbReference type="AlphaFoldDB" id="A0AA41U4R6"/>
<reference evidence="4" key="1">
    <citation type="submission" date="2022-01" db="EMBL/GenBank/DDBJ databases">
        <title>Genome-Based Taxonomic Classification of the Phylum Actinobacteria.</title>
        <authorList>
            <person name="Gao Y."/>
        </authorList>
    </citation>
    <scope>NUCLEOTIDE SEQUENCE</scope>
    <source>
        <strain evidence="4">KLBMP 8922</strain>
    </source>
</reference>
<evidence type="ECO:0000256" key="2">
    <source>
        <dbReference type="ARBA" id="ARBA00022898"/>
    </source>
</evidence>
<dbReference type="EMBL" id="JAKFHA010000046">
    <property type="protein sequence ID" value="MCF2533236.1"/>
    <property type="molecule type" value="Genomic_DNA"/>
</dbReference>
<proteinExistence type="predicted"/>
<dbReference type="InterPro" id="IPR000192">
    <property type="entry name" value="Aminotrans_V_dom"/>
</dbReference>
<sequence length="402" mass="40723">MTLTERTGVAEQPWPHEDLAEAWRTARAAVPPGYLNAAACNVPSDAVLAAMAGHLDLERSVGGYEAAAQAGPVLDAGRAAIAAYVGLAAQDVGFVESGTVAMAVLLGGLRLGAGARVGVLRAEFGSNRMLLNRLVAQRGWTLVELAADGHSRLDLEALADELARGLDLVVFPHIASQHGIVQPAQEAGALCRGAGVPLVLDICQSLGHVEVGGVDAAAYVGTSRKWLAGPRGVGFVIMPGLAEGAGPDGFAPSVQSHTWDRPEGAPVAGALRFQTDEASVAGRVGLAVAVQEHRAAGPGRAYARLAAAGQAVRHTLDGVGGWRAVEPLGEPSAIVTLRPPAGADPQAAVQEAAAKARAAGITVGAIPVSRAPSDMPTPVLRVSPLLGSDMATVAALAAALAR</sequence>
<dbReference type="Gene3D" id="3.40.640.10">
    <property type="entry name" value="Type I PLP-dependent aspartate aminotransferase-like (Major domain)"/>
    <property type="match status" value="1"/>
</dbReference>
<evidence type="ECO:0000313" key="4">
    <source>
        <dbReference type="EMBL" id="MCF2533236.1"/>
    </source>
</evidence>
<dbReference type="RefSeq" id="WP_235058011.1">
    <property type="nucleotide sequence ID" value="NZ_JAKFHA010000046.1"/>
</dbReference>
<dbReference type="Pfam" id="PF00266">
    <property type="entry name" value="Aminotran_5"/>
    <property type="match status" value="1"/>
</dbReference>
<dbReference type="InterPro" id="IPR015422">
    <property type="entry name" value="PyrdxlP-dep_Trfase_small"/>
</dbReference>
<dbReference type="Gene3D" id="3.90.1150.10">
    <property type="entry name" value="Aspartate Aminotransferase, domain 1"/>
    <property type="match status" value="1"/>
</dbReference>
<evidence type="ECO:0000256" key="1">
    <source>
        <dbReference type="ARBA" id="ARBA00001933"/>
    </source>
</evidence>
<comment type="caution">
    <text evidence="4">The sequence shown here is derived from an EMBL/GenBank/DDBJ whole genome shotgun (WGS) entry which is preliminary data.</text>
</comment>
<protein>
    <submittedName>
        <fullName evidence="4">Aminotransferase class V-fold PLP-dependent enzyme</fullName>
    </submittedName>
</protein>
<dbReference type="InterPro" id="IPR015421">
    <property type="entry name" value="PyrdxlP-dep_Trfase_major"/>
</dbReference>
<organism evidence="4 5">
    <name type="scientific">Yinghuangia soli</name>
    <dbReference type="NCBI Taxonomy" id="2908204"/>
    <lineage>
        <taxon>Bacteria</taxon>
        <taxon>Bacillati</taxon>
        <taxon>Actinomycetota</taxon>
        <taxon>Actinomycetes</taxon>
        <taxon>Kitasatosporales</taxon>
        <taxon>Streptomycetaceae</taxon>
        <taxon>Yinghuangia</taxon>
    </lineage>
</organism>
<dbReference type="GO" id="GO:0008483">
    <property type="term" value="F:transaminase activity"/>
    <property type="evidence" value="ECO:0007669"/>
    <property type="project" value="UniProtKB-KW"/>
</dbReference>
<keyword evidence="4" id="KW-0032">Aminotransferase</keyword>
<evidence type="ECO:0000313" key="5">
    <source>
        <dbReference type="Proteomes" id="UP001165378"/>
    </source>
</evidence>
<keyword evidence="2" id="KW-0663">Pyridoxal phosphate</keyword>